<dbReference type="PANTHER" id="PTHR32194">
    <property type="entry name" value="METALLOPROTEASE TLDD"/>
    <property type="match status" value="1"/>
</dbReference>
<dbReference type="InterPro" id="IPR022281">
    <property type="entry name" value="ATP-dep_Prtase_HsIV_su"/>
</dbReference>
<organism evidence="5 7">
    <name type="scientific">Plasmodiophora brassicae</name>
    <name type="common">Clubroot disease agent</name>
    <dbReference type="NCBI Taxonomy" id="37360"/>
    <lineage>
        <taxon>Eukaryota</taxon>
        <taxon>Sar</taxon>
        <taxon>Rhizaria</taxon>
        <taxon>Endomyxa</taxon>
        <taxon>Phytomyxea</taxon>
        <taxon>Plasmodiophorida</taxon>
        <taxon>Plasmodiophoridae</taxon>
        <taxon>Plasmodiophora</taxon>
    </lineage>
</organism>
<comment type="similarity">
    <text evidence="1">Belongs to the peptidase T1B family. HslV subfamily.</text>
</comment>
<reference evidence="5 7" key="1">
    <citation type="submission" date="2015-02" db="EMBL/GenBank/DDBJ databases">
        <authorList>
            <person name="Chooi Y.-H."/>
        </authorList>
    </citation>
    <scope>NUCLEOTIDE SEQUENCE [LARGE SCALE GENOMIC DNA]</scope>
    <source>
        <strain evidence="5">E3</strain>
    </source>
</reference>
<proteinExistence type="inferred from homology"/>
<evidence type="ECO:0000256" key="4">
    <source>
        <dbReference type="ARBA" id="ARBA00022801"/>
    </source>
</evidence>
<evidence type="ECO:0008006" key="9">
    <source>
        <dbReference type="Google" id="ProtNLM"/>
    </source>
</evidence>
<dbReference type="Pfam" id="PF00227">
    <property type="entry name" value="Proteasome"/>
    <property type="match status" value="1"/>
</dbReference>
<dbReference type="AlphaFoldDB" id="A0A0G4J5N0"/>
<dbReference type="OMA" id="WRTDKML"/>
<protein>
    <recommendedName>
        <fullName evidence="9">ATP-dependent protease subunit HslV</fullName>
    </recommendedName>
</protein>
<dbReference type="NCBIfam" id="TIGR03692">
    <property type="entry name" value="ATP_dep_HslV"/>
    <property type="match status" value="1"/>
</dbReference>
<dbReference type="InterPro" id="IPR023333">
    <property type="entry name" value="Proteasome_suB-type"/>
</dbReference>
<dbReference type="OrthoDB" id="276825at2759"/>
<dbReference type="Proteomes" id="UP000290189">
    <property type="component" value="Unassembled WGS sequence"/>
</dbReference>
<geneLocation type="mitochondrion" evidence="6"/>
<evidence type="ECO:0000256" key="3">
    <source>
        <dbReference type="ARBA" id="ARBA00022698"/>
    </source>
</evidence>
<sequence length="193" mass="20530">MATGLRRALSTVAYDRATTILCVRRGSQVVMMGDGQVSRGSTIVKPNARKVRTLADGRVLCGFAGATADALTLLERLESQLEQHSGQLLRASVEVAKAWRTDKYLRRLEALIVVADKDVSLTISGVGDVLEPHDGLIGIGSGGDYALAAARALIDIPDLSAAEIARRSMRIAAGICVYTNDMFVEETLEATAA</sequence>
<dbReference type="EMBL" id="CDSF01000133">
    <property type="protein sequence ID" value="CEP02913.1"/>
    <property type="molecule type" value="Genomic_DNA"/>
</dbReference>
<dbReference type="GO" id="GO:0005839">
    <property type="term" value="C:proteasome core complex"/>
    <property type="evidence" value="ECO:0007669"/>
    <property type="project" value="InterPro"/>
</dbReference>
<dbReference type="GO" id="GO:0051603">
    <property type="term" value="P:proteolysis involved in protein catabolic process"/>
    <property type="evidence" value="ECO:0007669"/>
    <property type="project" value="InterPro"/>
</dbReference>
<dbReference type="GO" id="GO:0004298">
    <property type="term" value="F:threonine-type endopeptidase activity"/>
    <property type="evidence" value="ECO:0007669"/>
    <property type="project" value="UniProtKB-KW"/>
</dbReference>
<evidence type="ECO:0000313" key="7">
    <source>
        <dbReference type="Proteomes" id="UP000039324"/>
    </source>
</evidence>
<reference evidence="6 8" key="2">
    <citation type="submission" date="2018-03" db="EMBL/GenBank/DDBJ databases">
        <authorList>
            <person name="Fogelqvist J."/>
        </authorList>
    </citation>
    <scope>NUCLEOTIDE SEQUENCE [LARGE SCALE GENOMIC DNA]</scope>
</reference>
<keyword evidence="4" id="KW-0378">Hydrolase</keyword>
<evidence type="ECO:0000256" key="1">
    <source>
        <dbReference type="ARBA" id="ARBA00006053"/>
    </source>
</evidence>
<dbReference type="Gene3D" id="3.60.20.10">
    <property type="entry name" value="Glutamine Phosphoribosylpyrophosphate, subunit 1, domain 1"/>
    <property type="match status" value="1"/>
</dbReference>
<evidence type="ECO:0000313" key="8">
    <source>
        <dbReference type="Proteomes" id="UP000290189"/>
    </source>
</evidence>
<keyword evidence="3" id="KW-0888">Threonine protease</keyword>
<dbReference type="SUPFAM" id="SSF56235">
    <property type="entry name" value="N-terminal nucleophile aminohydrolases (Ntn hydrolases)"/>
    <property type="match status" value="1"/>
</dbReference>
<dbReference type="CDD" id="cd01913">
    <property type="entry name" value="protease_HslV"/>
    <property type="match status" value="1"/>
</dbReference>
<dbReference type="Proteomes" id="UP000039324">
    <property type="component" value="Unassembled WGS sequence"/>
</dbReference>
<dbReference type="InterPro" id="IPR001353">
    <property type="entry name" value="Proteasome_sua/b"/>
</dbReference>
<dbReference type="GO" id="GO:0009376">
    <property type="term" value="C:HslUV protease complex"/>
    <property type="evidence" value="ECO:0007669"/>
    <property type="project" value="InterPro"/>
</dbReference>
<evidence type="ECO:0000313" key="5">
    <source>
        <dbReference type="EMBL" id="CEP02913.1"/>
    </source>
</evidence>
<dbReference type="HAMAP" id="MF_00248">
    <property type="entry name" value="HslV"/>
    <property type="match status" value="1"/>
</dbReference>
<evidence type="ECO:0000313" key="6">
    <source>
        <dbReference type="EMBL" id="SPQ95017.1"/>
    </source>
</evidence>
<keyword evidence="6" id="KW-0496">Mitochondrion</keyword>
<dbReference type="InterPro" id="IPR029055">
    <property type="entry name" value="Ntn_hydrolases_N"/>
</dbReference>
<evidence type="ECO:0000256" key="2">
    <source>
        <dbReference type="ARBA" id="ARBA00022670"/>
    </source>
</evidence>
<accession>A0A0G4J5N0</accession>
<dbReference type="PROSITE" id="PS51476">
    <property type="entry name" value="PROTEASOME_BETA_2"/>
    <property type="match status" value="1"/>
</dbReference>
<gene>
    <name evidence="5" type="ORF">PBRA_002881</name>
    <name evidence="6" type="ORF">PLBR_LOCUS2232</name>
</gene>
<keyword evidence="2" id="KW-0645">Protease</keyword>
<keyword evidence="7" id="KW-1185">Reference proteome</keyword>
<dbReference type="STRING" id="37360.A0A0G4J5N0"/>
<dbReference type="NCBIfam" id="NF003964">
    <property type="entry name" value="PRK05456.1"/>
    <property type="match status" value="1"/>
</dbReference>
<dbReference type="EMBL" id="OVEO01000003">
    <property type="protein sequence ID" value="SPQ95017.1"/>
    <property type="molecule type" value="Genomic_DNA"/>
</dbReference>
<name>A0A0G4J5N0_PLABS</name>
<dbReference type="PANTHER" id="PTHR32194:SF7">
    <property type="entry name" value="ATP-DEPENDENT PROTEASE SUBUNIT HSLV"/>
    <property type="match status" value="1"/>
</dbReference>